<dbReference type="InterPro" id="IPR011990">
    <property type="entry name" value="TPR-like_helical_dom_sf"/>
</dbReference>
<dbReference type="PANTHER" id="PTHR45588:SF1">
    <property type="entry name" value="WW DOMAIN-CONTAINING PROTEIN"/>
    <property type="match status" value="1"/>
</dbReference>
<protein>
    <recommendedName>
        <fullName evidence="2">Tetratricopeptide repeat protein</fullName>
    </recommendedName>
</protein>
<feature type="non-terminal residue" evidence="1">
    <location>
        <position position="1"/>
    </location>
</feature>
<evidence type="ECO:0000313" key="1">
    <source>
        <dbReference type="EMBL" id="SVA96027.1"/>
    </source>
</evidence>
<organism evidence="1">
    <name type="scientific">marine metagenome</name>
    <dbReference type="NCBI Taxonomy" id="408172"/>
    <lineage>
        <taxon>unclassified sequences</taxon>
        <taxon>metagenomes</taxon>
        <taxon>ecological metagenomes</taxon>
    </lineage>
</organism>
<accession>A0A382A4L6</accession>
<dbReference type="Gene3D" id="1.25.40.10">
    <property type="entry name" value="Tetratricopeptide repeat domain"/>
    <property type="match status" value="1"/>
</dbReference>
<proteinExistence type="predicted"/>
<dbReference type="AlphaFoldDB" id="A0A382A4L6"/>
<sequence length="304" mass="34017">VKILISLITLIFGSILFSGPLLAEEEYGHTEFQASGSQEGHQLFLKGLLQLHNFEYEDARDTFLEVQGIDPQFIMAYWGEALTYEHPLWSQFDTEASRSALAKLGPTPEQRVATAPTEREKAYLRSVNILFGEGSQEEREIAYSSALEEIYRQYPDDIDAAALHALSLLTISHGGRDFSLYMKAGAITEEILDRNPRHPGALHYSIHSFDDPVHAPLGLRAADAYAVVAPSAVHALHMGSHIYFALGMWEKGSERNARSFEEAMARRSGQDDPIPRQGYHALTWLIYSLTQEGKRGEAREKLAI</sequence>
<dbReference type="EMBL" id="UINC01023748">
    <property type="protein sequence ID" value="SVA96027.1"/>
    <property type="molecule type" value="Genomic_DNA"/>
</dbReference>
<evidence type="ECO:0008006" key="2">
    <source>
        <dbReference type="Google" id="ProtNLM"/>
    </source>
</evidence>
<dbReference type="PANTHER" id="PTHR45588">
    <property type="entry name" value="TPR DOMAIN-CONTAINING PROTEIN"/>
    <property type="match status" value="1"/>
</dbReference>
<name>A0A382A4L6_9ZZZZ</name>
<reference evidence="1" key="1">
    <citation type="submission" date="2018-05" db="EMBL/GenBank/DDBJ databases">
        <authorList>
            <person name="Lanie J.A."/>
            <person name="Ng W.-L."/>
            <person name="Kazmierczak K.M."/>
            <person name="Andrzejewski T.M."/>
            <person name="Davidsen T.M."/>
            <person name="Wayne K.J."/>
            <person name="Tettelin H."/>
            <person name="Glass J.I."/>
            <person name="Rusch D."/>
            <person name="Podicherti R."/>
            <person name="Tsui H.-C.T."/>
            <person name="Winkler M.E."/>
        </authorList>
    </citation>
    <scope>NUCLEOTIDE SEQUENCE</scope>
</reference>
<feature type="non-terminal residue" evidence="1">
    <location>
        <position position="304"/>
    </location>
</feature>
<gene>
    <name evidence="1" type="ORF">METZ01_LOCUS148881</name>
</gene>